<proteinExistence type="predicted"/>
<evidence type="ECO:0000313" key="2">
    <source>
        <dbReference type="EMBL" id="CAK9173948.1"/>
    </source>
</evidence>
<comment type="caution">
    <text evidence="2">The sequence shown here is derived from an EMBL/GenBank/DDBJ whole genome shotgun (WGS) entry which is preliminary data.</text>
</comment>
<evidence type="ECO:0000256" key="1">
    <source>
        <dbReference type="SAM" id="Phobius"/>
    </source>
</evidence>
<keyword evidence="1" id="KW-0812">Transmembrane</keyword>
<protein>
    <submittedName>
        <fullName evidence="2">Uncharacterized protein</fullName>
    </submittedName>
</protein>
<keyword evidence="3" id="KW-1185">Reference proteome</keyword>
<name>A0ABC8TWT2_9AQUA</name>
<accession>A0ABC8TWT2</accession>
<gene>
    <name evidence="2" type="ORF">ILEXP_LOCUS43682</name>
</gene>
<dbReference type="EMBL" id="CAUOFW020006259">
    <property type="protein sequence ID" value="CAK9173948.1"/>
    <property type="molecule type" value="Genomic_DNA"/>
</dbReference>
<reference evidence="2 3" key="1">
    <citation type="submission" date="2024-02" db="EMBL/GenBank/DDBJ databases">
        <authorList>
            <person name="Vignale AGUSTIN F."/>
            <person name="Sosa J E."/>
            <person name="Modenutti C."/>
        </authorList>
    </citation>
    <scope>NUCLEOTIDE SEQUENCE [LARGE SCALE GENOMIC DNA]</scope>
</reference>
<dbReference type="AlphaFoldDB" id="A0ABC8TWT2"/>
<evidence type="ECO:0000313" key="3">
    <source>
        <dbReference type="Proteomes" id="UP001642360"/>
    </source>
</evidence>
<feature type="transmembrane region" description="Helical" evidence="1">
    <location>
        <begin position="72"/>
        <end position="93"/>
    </location>
</feature>
<sequence>PTQTQQLPATHRPNSSLMSSLCLSHLLPLYSHLNPFSLISHPPSPHSQAESQAVTSLNSWHGHFPKSMSWSLPLRVFLSAPFFLSFPFGFFFLPPLPLPGISLSLFAPLPTQPQQPTHITICLSFHRRRLFCRLHLGRSLSLSDANDMEKEDGGADHGFVVMHMKCSSKCLLPQSPPPPPTPLPPHTHIYNI</sequence>
<organism evidence="2 3">
    <name type="scientific">Ilex paraguariensis</name>
    <name type="common">yerba mate</name>
    <dbReference type="NCBI Taxonomy" id="185542"/>
    <lineage>
        <taxon>Eukaryota</taxon>
        <taxon>Viridiplantae</taxon>
        <taxon>Streptophyta</taxon>
        <taxon>Embryophyta</taxon>
        <taxon>Tracheophyta</taxon>
        <taxon>Spermatophyta</taxon>
        <taxon>Magnoliopsida</taxon>
        <taxon>eudicotyledons</taxon>
        <taxon>Gunneridae</taxon>
        <taxon>Pentapetalae</taxon>
        <taxon>asterids</taxon>
        <taxon>campanulids</taxon>
        <taxon>Aquifoliales</taxon>
        <taxon>Aquifoliaceae</taxon>
        <taxon>Ilex</taxon>
    </lineage>
</organism>
<feature type="non-terminal residue" evidence="2">
    <location>
        <position position="1"/>
    </location>
</feature>
<dbReference type="Proteomes" id="UP001642360">
    <property type="component" value="Unassembled WGS sequence"/>
</dbReference>
<keyword evidence="1" id="KW-1133">Transmembrane helix</keyword>
<keyword evidence="1" id="KW-0472">Membrane</keyword>